<dbReference type="GO" id="GO:0043565">
    <property type="term" value="F:sequence-specific DNA binding"/>
    <property type="evidence" value="ECO:0007669"/>
    <property type="project" value="TreeGrafter"/>
</dbReference>
<dbReference type="EMBL" id="LDOV01000010">
    <property type="protein sequence ID" value="KLV01651.1"/>
    <property type="molecule type" value="Genomic_DNA"/>
</dbReference>
<comment type="caution">
    <text evidence="6">The sequence shown here is derived from an EMBL/GenBank/DDBJ whole genome shotgun (WGS) entry which is preliminary data.</text>
</comment>
<comment type="similarity">
    <text evidence="1">Belongs to the LysR transcriptional regulatory family.</text>
</comment>
<dbReference type="Gene3D" id="1.10.10.10">
    <property type="entry name" value="Winged helix-like DNA-binding domain superfamily/Winged helix DNA-binding domain"/>
    <property type="match status" value="1"/>
</dbReference>
<protein>
    <submittedName>
        <fullName evidence="6">Transcriptional regulator</fullName>
    </submittedName>
</protein>
<evidence type="ECO:0000256" key="4">
    <source>
        <dbReference type="ARBA" id="ARBA00023163"/>
    </source>
</evidence>
<dbReference type="SUPFAM" id="SSF53850">
    <property type="entry name" value="Periplasmic binding protein-like II"/>
    <property type="match status" value="1"/>
</dbReference>
<keyword evidence="2" id="KW-0805">Transcription regulation</keyword>
<gene>
    <name evidence="6" type="ORF">ABT58_04095</name>
</gene>
<dbReference type="FunFam" id="1.10.10.10:FF:000001">
    <property type="entry name" value="LysR family transcriptional regulator"/>
    <property type="match status" value="1"/>
</dbReference>
<dbReference type="PATRIC" id="fig|754436.4.peg.870"/>
<reference evidence="6 7" key="1">
    <citation type="submission" date="2015-05" db="EMBL/GenBank/DDBJ databases">
        <title>Photobacterium galathea sp. nov.</title>
        <authorList>
            <person name="Machado H."/>
            <person name="Gram L."/>
        </authorList>
    </citation>
    <scope>NUCLEOTIDE SEQUENCE [LARGE SCALE GENOMIC DNA]</scope>
    <source>
        <strain evidence="6 7">DSM 25995</strain>
    </source>
</reference>
<evidence type="ECO:0000313" key="7">
    <source>
        <dbReference type="Proteomes" id="UP000036426"/>
    </source>
</evidence>
<evidence type="ECO:0000256" key="3">
    <source>
        <dbReference type="ARBA" id="ARBA00023125"/>
    </source>
</evidence>
<evidence type="ECO:0000256" key="1">
    <source>
        <dbReference type="ARBA" id="ARBA00009437"/>
    </source>
</evidence>
<name>A0A0J1GPT5_9GAMM</name>
<dbReference type="SUPFAM" id="SSF46785">
    <property type="entry name" value="Winged helix' DNA-binding domain"/>
    <property type="match status" value="1"/>
</dbReference>
<evidence type="ECO:0000313" key="6">
    <source>
        <dbReference type="EMBL" id="KLV01651.1"/>
    </source>
</evidence>
<dbReference type="RefSeq" id="WP_047873103.1">
    <property type="nucleotide sequence ID" value="NZ_BMYC01000001.1"/>
</dbReference>
<dbReference type="InterPro" id="IPR005119">
    <property type="entry name" value="LysR_subst-bd"/>
</dbReference>
<dbReference type="GO" id="GO:0006351">
    <property type="term" value="P:DNA-templated transcription"/>
    <property type="evidence" value="ECO:0007669"/>
    <property type="project" value="TreeGrafter"/>
</dbReference>
<dbReference type="Gene3D" id="3.40.190.290">
    <property type="match status" value="1"/>
</dbReference>
<dbReference type="PRINTS" id="PR00039">
    <property type="entry name" value="HTHLYSR"/>
</dbReference>
<sequence length="292" mass="32340">MHRLRQMSVFAHIVEAGSLTAAAEQLNVSKSVISQHLKALETELGVALLKRTTRRQSLTTAGQAFYQECTKLNQLAESAWQHALDSQQQPQGDITITASDAMMATLVVPAMATLMQQYPALRPTLISDDQPLNLMANHIDLAIRVGPSTEEALKQRRIGAFRDVLCGTHARLQSASWEEQGYIANQWQPPHIDHVLSHSEHGEQHVIPTVICRADSFHTCMSLIDAGVGIGLVPDYIFTQKQSLLSEVFPGYQLPLNPVYALHPFAQHTPLSVQVCIDAIEQQLQQLIKFNA</sequence>
<dbReference type="AlphaFoldDB" id="A0A0J1GPT5"/>
<dbReference type="Proteomes" id="UP000036426">
    <property type="component" value="Unassembled WGS sequence"/>
</dbReference>
<feature type="domain" description="HTH lysR-type" evidence="5">
    <location>
        <begin position="1"/>
        <end position="59"/>
    </location>
</feature>
<dbReference type="OrthoDB" id="5825379at2"/>
<dbReference type="GO" id="GO:0003700">
    <property type="term" value="F:DNA-binding transcription factor activity"/>
    <property type="evidence" value="ECO:0007669"/>
    <property type="project" value="InterPro"/>
</dbReference>
<keyword evidence="4" id="KW-0804">Transcription</keyword>
<dbReference type="InterPro" id="IPR036388">
    <property type="entry name" value="WH-like_DNA-bd_sf"/>
</dbReference>
<dbReference type="Pfam" id="PF00126">
    <property type="entry name" value="HTH_1"/>
    <property type="match status" value="1"/>
</dbReference>
<accession>A0A0J1GPT5</accession>
<keyword evidence="3" id="KW-0238">DNA-binding</keyword>
<dbReference type="PROSITE" id="PS50931">
    <property type="entry name" value="HTH_LYSR"/>
    <property type="match status" value="1"/>
</dbReference>
<dbReference type="PANTHER" id="PTHR30537:SF5">
    <property type="entry name" value="HTH-TYPE TRANSCRIPTIONAL ACTIVATOR TTDR-RELATED"/>
    <property type="match status" value="1"/>
</dbReference>
<dbReference type="PANTHER" id="PTHR30537">
    <property type="entry name" value="HTH-TYPE TRANSCRIPTIONAL REGULATOR"/>
    <property type="match status" value="1"/>
</dbReference>
<proteinExistence type="inferred from homology"/>
<dbReference type="Pfam" id="PF03466">
    <property type="entry name" value="LysR_substrate"/>
    <property type="match status" value="1"/>
</dbReference>
<dbReference type="InterPro" id="IPR000847">
    <property type="entry name" value="LysR_HTH_N"/>
</dbReference>
<organism evidence="6 7">
    <name type="scientific">Photobacterium aphoticum</name>
    <dbReference type="NCBI Taxonomy" id="754436"/>
    <lineage>
        <taxon>Bacteria</taxon>
        <taxon>Pseudomonadati</taxon>
        <taxon>Pseudomonadota</taxon>
        <taxon>Gammaproteobacteria</taxon>
        <taxon>Vibrionales</taxon>
        <taxon>Vibrionaceae</taxon>
        <taxon>Photobacterium</taxon>
    </lineage>
</organism>
<dbReference type="InterPro" id="IPR058163">
    <property type="entry name" value="LysR-type_TF_proteobact-type"/>
</dbReference>
<evidence type="ECO:0000259" key="5">
    <source>
        <dbReference type="PROSITE" id="PS50931"/>
    </source>
</evidence>
<keyword evidence="7" id="KW-1185">Reference proteome</keyword>
<evidence type="ECO:0000256" key="2">
    <source>
        <dbReference type="ARBA" id="ARBA00023015"/>
    </source>
</evidence>
<dbReference type="InterPro" id="IPR036390">
    <property type="entry name" value="WH_DNA-bd_sf"/>
</dbReference>